<dbReference type="EMBL" id="CP036339">
    <property type="protein sequence ID" value="QDT74863.1"/>
    <property type="molecule type" value="Genomic_DNA"/>
</dbReference>
<feature type="domain" description="DUF5060" evidence="1">
    <location>
        <begin position="45"/>
        <end position="117"/>
    </location>
</feature>
<dbReference type="Pfam" id="PF16586">
    <property type="entry name" value="DUF5060"/>
    <property type="match status" value="1"/>
</dbReference>
<dbReference type="InterPro" id="IPR032260">
    <property type="entry name" value="DUF5060"/>
</dbReference>
<accession>A0A517U2N2</accession>
<dbReference type="Gene3D" id="3.20.20.80">
    <property type="entry name" value="Glycosidases"/>
    <property type="match status" value="1"/>
</dbReference>
<protein>
    <recommendedName>
        <fullName evidence="1">DUF5060 domain-containing protein</fullName>
    </recommendedName>
</protein>
<proteinExistence type="predicted"/>
<evidence type="ECO:0000313" key="3">
    <source>
        <dbReference type="Proteomes" id="UP000317909"/>
    </source>
</evidence>
<name>A0A517U2N2_9BACT</name>
<dbReference type="AlphaFoldDB" id="A0A517U2N2"/>
<dbReference type="PROSITE" id="PS50194">
    <property type="entry name" value="FILAMIN_REPEAT"/>
    <property type="match status" value="1"/>
</dbReference>
<evidence type="ECO:0000313" key="2">
    <source>
        <dbReference type="EMBL" id="QDT74863.1"/>
    </source>
</evidence>
<keyword evidence="3" id="KW-1185">Reference proteome</keyword>
<dbReference type="SUPFAM" id="SSF51445">
    <property type="entry name" value="(Trans)glycosidases"/>
    <property type="match status" value="1"/>
</dbReference>
<dbReference type="InterPro" id="IPR017868">
    <property type="entry name" value="Filamin/ABP280_repeat-like"/>
</dbReference>
<organism evidence="2 3">
    <name type="scientific">Lacipirellula limnantheis</name>
    <dbReference type="NCBI Taxonomy" id="2528024"/>
    <lineage>
        <taxon>Bacteria</taxon>
        <taxon>Pseudomonadati</taxon>
        <taxon>Planctomycetota</taxon>
        <taxon>Planctomycetia</taxon>
        <taxon>Pirellulales</taxon>
        <taxon>Lacipirellulaceae</taxon>
        <taxon>Lacipirellula</taxon>
    </lineage>
</organism>
<dbReference type="InterPro" id="IPR013783">
    <property type="entry name" value="Ig-like_fold"/>
</dbReference>
<dbReference type="Proteomes" id="UP000317909">
    <property type="component" value="Chromosome"/>
</dbReference>
<evidence type="ECO:0000259" key="1">
    <source>
        <dbReference type="Pfam" id="PF16586"/>
    </source>
</evidence>
<dbReference type="KEGG" id="llh:I41_40670"/>
<reference evidence="2 3" key="1">
    <citation type="submission" date="2019-02" db="EMBL/GenBank/DDBJ databases">
        <title>Deep-cultivation of Planctomycetes and their phenomic and genomic characterization uncovers novel biology.</title>
        <authorList>
            <person name="Wiegand S."/>
            <person name="Jogler M."/>
            <person name="Boedeker C."/>
            <person name="Pinto D."/>
            <person name="Vollmers J."/>
            <person name="Rivas-Marin E."/>
            <person name="Kohn T."/>
            <person name="Peeters S.H."/>
            <person name="Heuer A."/>
            <person name="Rast P."/>
            <person name="Oberbeckmann S."/>
            <person name="Bunk B."/>
            <person name="Jeske O."/>
            <person name="Meyerdierks A."/>
            <person name="Storesund J.E."/>
            <person name="Kallscheuer N."/>
            <person name="Luecker S."/>
            <person name="Lage O.M."/>
            <person name="Pohl T."/>
            <person name="Merkel B.J."/>
            <person name="Hornburger P."/>
            <person name="Mueller R.-W."/>
            <person name="Bruemmer F."/>
            <person name="Labrenz M."/>
            <person name="Spormann A.M."/>
            <person name="Op den Camp H."/>
            <person name="Overmann J."/>
            <person name="Amann R."/>
            <person name="Jetten M.S.M."/>
            <person name="Mascher T."/>
            <person name="Medema M.H."/>
            <person name="Devos D.P."/>
            <person name="Kaster A.-K."/>
            <person name="Ovreas L."/>
            <person name="Rohde M."/>
            <person name="Galperin M.Y."/>
            <person name="Jogler C."/>
        </authorList>
    </citation>
    <scope>NUCLEOTIDE SEQUENCE [LARGE SCALE GENOMIC DNA]</scope>
    <source>
        <strain evidence="2 3">I41</strain>
    </source>
</reference>
<sequence>MMLAAAAAPSSAEPPELVSVEPTIHREAWYARLQNAGRNVQPRKLGQYEKFELEIDLKASFENPFDAEQIDLSAEFTAPSGKIWKIWGFYNPTNWDSEWMVRFTPTESGEWSYVVKVRDREGTAETEPATFRVGPSRRRGFVNIAENRRYLQHSDGSSFYGIGLWYNDDYHRRGHGQISETALDELQRLGVNFICFYPTPLETAGSGVGRYDQDRAGRLDEIFGWCEERDIHIAWNLVFHSYISEAMWGGGNDRYRSNPYRNIVDARDWFANDDAWKHQQNLYRYIIARWGYSPSLFMWFVVDEINGTEGFQADEAGALQWCRRMNDYFHQHDPYRRPTTGTQSGHVVHWWKEGYEIFDIGAREIYEAQEFPMPKGGKPDLIHDHPLRASYRNYAEQTAKLWAEFEKPAIIGECGFDHTYYEPGMPGYQATYHNALWSALANGSCATPFWWNYSPYLNDSIVTGQLRAFARFVSDIDFVGGQWKPLAVAASSGDAWAMQSEKLIFGWFANPASSVARETVTISGLEPGDYEVRLYRTRRGVYMEPDEVACTEGTLTVNIPELVHENGRAQHIGDDVAFTIVRKHAE</sequence>
<dbReference type="InterPro" id="IPR017853">
    <property type="entry name" value="GH"/>
</dbReference>
<dbReference type="Gene3D" id="2.60.40.10">
    <property type="entry name" value="Immunoglobulins"/>
    <property type="match status" value="1"/>
</dbReference>
<gene>
    <name evidence="2" type="ORF">I41_40670</name>
</gene>